<dbReference type="Pfam" id="PF13580">
    <property type="entry name" value="SIS_2"/>
    <property type="match status" value="1"/>
</dbReference>
<dbReference type="GO" id="GO:0008270">
    <property type="term" value="F:zinc ion binding"/>
    <property type="evidence" value="ECO:0007669"/>
    <property type="project" value="UniProtKB-UniRule"/>
</dbReference>
<evidence type="ECO:0000256" key="4">
    <source>
        <dbReference type="ARBA" id="ARBA00022490"/>
    </source>
</evidence>
<feature type="binding site" evidence="9">
    <location>
        <begin position="102"/>
        <end position="103"/>
    </location>
    <ligand>
        <name>substrate</name>
    </ligand>
</feature>
<comment type="subcellular location">
    <subcellularLocation>
        <location evidence="2 9">Cytoplasm</location>
    </subcellularLocation>
</comment>
<feature type="binding site" evidence="9">
    <location>
        <position position="73"/>
    </location>
    <ligand>
        <name>Zn(2+)</name>
        <dbReference type="ChEBI" id="CHEBI:29105"/>
    </ligand>
</feature>
<feature type="binding site" evidence="9">
    <location>
        <position position="180"/>
    </location>
    <ligand>
        <name>Zn(2+)</name>
        <dbReference type="ChEBI" id="CHEBI:29105"/>
    </ligand>
</feature>
<comment type="function">
    <text evidence="9">Catalyzes the isomerization of sedoheptulose 7-phosphate in D-glycero-D-manno-heptose 7-phosphate.</text>
</comment>
<evidence type="ECO:0000256" key="10">
    <source>
        <dbReference type="SAM" id="MobiDB-lite"/>
    </source>
</evidence>
<feature type="binding site" evidence="9">
    <location>
        <position position="180"/>
    </location>
    <ligand>
        <name>substrate</name>
    </ligand>
</feature>
<keyword evidence="8 9" id="KW-0119">Carbohydrate metabolism</keyword>
<dbReference type="Proteomes" id="UP000319771">
    <property type="component" value="Unassembled WGS sequence"/>
</dbReference>
<reference evidence="12 13" key="1">
    <citation type="journal article" date="2019" name="Nat. Microbiol.">
        <title>Mediterranean grassland soil C-N compound turnover is dependent on rainfall and depth, and is mediated by genomically divergent microorganisms.</title>
        <authorList>
            <person name="Diamond S."/>
            <person name="Andeer P.F."/>
            <person name="Li Z."/>
            <person name="Crits-Christoph A."/>
            <person name="Burstein D."/>
            <person name="Anantharaman K."/>
            <person name="Lane K.R."/>
            <person name="Thomas B.C."/>
            <person name="Pan C."/>
            <person name="Northen T.R."/>
            <person name="Banfield J.F."/>
        </authorList>
    </citation>
    <scope>NUCLEOTIDE SEQUENCE [LARGE SCALE GENOMIC DNA]</scope>
    <source>
        <strain evidence="12">WS_11</strain>
    </source>
</reference>
<feature type="binding site" evidence="9">
    <location>
        <position position="133"/>
    </location>
    <ligand>
        <name>substrate</name>
    </ligand>
</feature>
<comment type="caution">
    <text evidence="12">The sequence shown here is derived from an EMBL/GenBank/DDBJ whole genome shotgun (WGS) entry which is preliminary data.</text>
</comment>
<dbReference type="GO" id="GO:2001061">
    <property type="term" value="P:D-glycero-D-manno-heptose 7-phosphate biosynthetic process"/>
    <property type="evidence" value="ECO:0007669"/>
    <property type="project" value="UniProtKB-UniPathway"/>
</dbReference>
<keyword evidence="4 9" id="KW-0963">Cytoplasm</keyword>
<dbReference type="GO" id="GO:0097367">
    <property type="term" value="F:carbohydrate derivative binding"/>
    <property type="evidence" value="ECO:0007669"/>
    <property type="project" value="InterPro"/>
</dbReference>
<dbReference type="EC" id="5.3.1.28" evidence="9"/>
<comment type="miscellaneous">
    <text evidence="9">The reaction produces a racemic mixture of D-glycero-alpha-D-manno-heptose 7-phosphate and D-glycero-beta-D-manno-heptose 7-phosphate.</text>
</comment>
<protein>
    <recommendedName>
        <fullName evidence="9">Phosphoheptose isomerase</fullName>
        <ecNumber evidence="9">5.3.1.28</ecNumber>
    </recommendedName>
    <alternativeName>
        <fullName evidence="9">Sedoheptulose 7-phosphate isomerase</fullName>
    </alternativeName>
</protein>
<evidence type="ECO:0000256" key="1">
    <source>
        <dbReference type="ARBA" id="ARBA00000348"/>
    </source>
</evidence>
<dbReference type="PROSITE" id="PS51464">
    <property type="entry name" value="SIS"/>
    <property type="match status" value="1"/>
</dbReference>
<evidence type="ECO:0000256" key="7">
    <source>
        <dbReference type="ARBA" id="ARBA00023235"/>
    </source>
</evidence>
<dbReference type="InterPro" id="IPR035461">
    <property type="entry name" value="GmhA/DiaA"/>
</dbReference>
<dbReference type="CDD" id="cd05006">
    <property type="entry name" value="SIS_GmhA"/>
    <property type="match status" value="1"/>
</dbReference>
<evidence type="ECO:0000313" key="12">
    <source>
        <dbReference type="EMBL" id="TMQ71631.1"/>
    </source>
</evidence>
<dbReference type="UniPathway" id="UPA00041">
    <property type="reaction ID" value="UER00436"/>
</dbReference>
<dbReference type="InterPro" id="IPR004515">
    <property type="entry name" value="Phosphoheptose_Isoase"/>
</dbReference>
<dbReference type="SUPFAM" id="SSF53697">
    <property type="entry name" value="SIS domain"/>
    <property type="match status" value="1"/>
</dbReference>
<dbReference type="AlphaFoldDB" id="A0A538U6X3"/>
<comment type="catalytic activity">
    <reaction evidence="1 9">
        <text>2 D-sedoheptulose 7-phosphate = D-glycero-alpha-D-manno-heptose 7-phosphate + D-glycero-beta-D-manno-heptose 7-phosphate</text>
        <dbReference type="Rhea" id="RHEA:27489"/>
        <dbReference type="ChEBI" id="CHEBI:57483"/>
        <dbReference type="ChEBI" id="CHEBI:60203"/>
        <dbReference type="ChEBI" id="CHEBI:60204"/>
        <dbReference type="EC" id="5.3.1.28"/>
    </reaction>
</comment>
<feature type="binding site" evidence="9">
    <location>
        <begin position="128"/>
        <end position="130"/>
    </location>
    <ligand>
        <name>substrate</name>
    </ligand>
</feature>
<feature type="compositionally biased region" description="Basic residues" evidence="10">
    <location>
        <begin position="212"/>
        <end position="240"/>
    </location>
</feature>
<dbReference type="PANTHER" id="PTHR30390">
    <property type="entry name" value="SEDOHEPTULOSE 7-PHOSPHATE ISOMERASE / DNAA INITIATOR-ASSOCIATING FACTOR FOR REPLICATION INITIATION"/>
    <property type="match status" value="1"/>
</dbReference>
<feature type="binding site" evidence="9">
    <location>
        <begin position="60"/>
        <end position="62"/>
    </location>
    <ligand>
        <name>substrate</name>
    </ligand>
</feature>
<keyword evidence="6 9" id="KW-0862">Zinc</keyword>
<proteinExistence type="inferred from homology"/>
<feature type="binding site" evidence="9">
    <location>
        <position position="73"/>
    </location>
    <ligand>
        <name>substrate</name>
    </ligand>
</feature>
<dbReference type="InterPro" id="IPR046348">
    <property type="entry name" value="SIS_dom_sf"/>
</dbReference>
<comment type="cofactor">
    <cofactor evidence="9">
        <name>Zn(2+)</name>
        <dbReference type="ChEBI" id="CHEBI:29105"/>
    </cofactor>
    <text evidence="9">Binds 1 zinc ion per subunit.</text>
</comment>
<name>A0A538U6X3_UNCEI</name>
<dbReference type="InterPro" id="IPR001347">
    <property type="entry name" value="SIS_dom"/>
</dbReference>
<organism evidence="12 13">
    <name type="scientific">Eiseniibacteriota bacterium</name>
    <dbReference type="NCBI Taxonomy" id="2212470"/>
    <lineage>
        <taxon>Bacteria</taxon>
        <taxon>Candidatus Eiseniibacteriota</taxon>
    </lineage>
</organism>
<evidence type="ECO:0000256" key="8">
    <source>
        <dbReference type="ARBA" id="ARBA00023277"/>
    </source>
</evidence>
<dbReference type="EMBL" id="VBPB01000152">
    <property type="protein sequence ID" value="TMQ71631.1"/>
    <property type="molecule type" value="Genomic_DNA"/>
</dbReference>
<evidence type="ECO:0000256" key="2">
    <source>
        <dbReference type="ARBA" id="ARBA00004496"/>
    </source>
</evidence>
<feature type="region of interest" description="Disordered" evidence="10">
    <location>
        <begin position="206"/>
        <end position="240"/>
    </location>
</feature>
<comment type="pathway">
    <text evidence="9">Carbohydrate biosynthesis; D-glycero-D-manno-heptose 7-phosphate biosynthesis; D-glycero-alpha-D-manno-heptose 7-phosphate and D-glycero-beta-D-manno-heptose 7-phosphate from sedoheptulose 7-phosphate: step 1/1.</text>
</comment>
<dbReference type="Gene3D" id="3.40.50.10490">
    <property type="entry name" value="Glucose-6-phosphate isomerase like protein, domain 1"/>
    <property type="match status" value="1"/>
</dbReference>
<accession>A0A538U6X3</accession>
<comment type="similarity">
    <text evidence="3 9">Belongs to the SIS family. GmhA subfamily.</text>
</comment>
<dbReference type="InterPro" id="IPR050099">
    <property type="entry name" value="SIS_GmhA/DiaA_subfam"/>
</dbReference>
<feature type="binding site" evidence="9">
    <location>
        <position position="188"/>
    </location>
    <ligand>
        <name>Zn(2+)</name>
        <dbReference type="ChEBI" id="CHEBI:29105"/>
    </ligand>
</feature>
<evidence type="ECO:0000259" key="11">
    <source>
        <dbReference type="PROSITE" id="PS51464"/>
    </source>
</evidence>
<evidence type="ECO:0000256" key="5">
    <source>
        <dbReference type="ARBA" id="ARBA00022723"/>
    </source>
</evidence>
<evidence type="ECO:0000313" key="13">
    <source>
        <dbReference type="Proteomes" id="UP000319771"/>
    </source>
</evidence>
<dbReference type="HAMAP" id="MF_00067">
    <property type="entry name" value="GmhA"/>
    <property type="match status" value="1"/>
</dbReference>
<dbReference type="GO" id="GO:0005737">
    <property type="term" value="C:cytoplasm"/>
    <property type="evidence" value="ECO:0007669"/>
    <property type="project" value="UniProtKB-SubCell"/>
</dbReference>
<sequence length="240" mass="25033">MTPSRDRARGPLERQARATLRVAARNLATVERACARALAAAAEVVIASLQGGGTVYFCGNGGSAADAQHLAGELSGRYLMDRPALAAVALTTNSSAVTAIANDFGYDAVFARQLEGLGAPGDVLVAITTSGRSASVRNAVHAAHALGMTVVGLTGPAGRGFAARCDLALVAPGTATPRIQEAHLTLGHTLCELVERALFERRPRPARPMARAARRTTRTRRTPRTHRTTGRAARRGAKPA</sequence>
<evidence type="ECO:0000256" key="3">
    <source>
        <dbReference type="ARBA" id="ARBA00009894"/>
    </source>
</evidence>
<feature type="binding site" evidence="9">
    <location>
        <position position="69"/>
    </location>
    <ligand>
        <name>Zn(2+)</name>
        <dbReference type="ChEBI" id="CHEBI:29105"/>
    </ligand>
</feature>
<dbReference type="GO" id="GO:0005975">
    <property type="term" value="P:carbohydrate metabolic process"/>
    <property type="evidence" value="ECO:0007669"/>
    <property type="project" value="UniProtKB-UniRule"/>
</dbReference>
<evidence type="ECO:0000256" key="9">
    <source>
        <dbReference type="HAMAP-Rule" id="MF_00067"/>
    </source>
</evidence>
<keyword evidence="7 9" id="KW-0413">Isomerase</keyword>
<evidence type="ECO:0000256" key="6">
    <source>
        <dbReference type="ARBA" id="ARBA00022833"/>
    </source>
</evidence>
<dbReference type="PANTHER" id="PTHR30390:SF6">
    <property type="entry name" value="DNAA INITIATOR-ASSOCIATING PROTEIN DIAA"/>
    <property type="match status" value="1"/>
</dbReference>
<dbReference type="GO" id="GO:0008968">
    <property type="term" value="F:D-sedoheptulose 7-phosphate isomerase activity"/>
    <property type="evidence" value="ECO:0007669"/>
    <property type="project" value="UniProtKB-UniRule"/>
</dbReference>
<feature type="domain" description="SIS" evidence="11">
    <location>
        <begin position="45"/>
        <end position="204"/>
    </location>
</feature>
<keyword evidence="5 9" id="KW-0479">Metal-binding</keyword>
<gene>
    <name evidence="9" type="primary">gmhA</name>
    <name evidence="12" type="ORF">E6K81_09575</name>
</gene>